<reference evidence="1 2" key="1">
    <citation type="journal article" date="2020" name="Cell">
        <title>Large-Scale Comparative Analyses of Tick Genomes Elucidate Their Genetic Diversity and Vector Capacities.</title>
        <authorList>
            <consortium name="Tick Genome and Microbiome Consortium (TIGMIC)"/>
            <person name="Jia N."/>
            <person name="Wang J."/>
            <person name="Shi W."/>
            <person name="Du L."/>
            <person name="Sun Y."/>
            <person name="Zhan W."/>
            <person name="Jiang J.F."/>
            <person name="Wang Q."/>
            <person name="Zhang B."/>
            <person name="Ji P."/>
            <person name="Bell-Sakyi L."/>
            <person name="Cui X.M."/>
            <person name="Yuan T.T."/>
            <person name="Jiang B.G."/>
            <person name="Yang W.F."/>
            <person name="Lam T.T."/>
            <person name="Chang Q.C."/>
            <person name="Ding S.J."/>
            <person name="Wang X.J."/>
            <person name="Zhu J.G."/>
            <person name="Ruan X.D."/>
            <person name="Zhao L."/>
            <person name="Wei J.T."/>
            <person name="Ye R.Z."/>
            <person name="Que T.C."/>
            <person name="Du C.H."/>
            <person name="Zhou Y.H."/>
            <person name="Cheng J.X."/>
            <person name="Dai P.F."/>
            <person name="Guo W.B."/>
            <person name="Han X.H."/>
            <person name="Huang E.J."/>
            <person name="Li L.F."/>
            <person name="Wei W."/>
            <person name="Gao Y.C."/>
            <person name="Liu J.Z."/>
            <person name="Shao H.Z."/>
            <person name="Wang X."/>
            <person name="Wang C.C."/>
            <person name="Yang T.C."/>
            <person name="Huo Q.B."/>
            <person name="Li W."/>
            <person name="Chen H.Y."/>
            <person name="Chen S.E."/>
            <person name="Zhou L.G."/>
            <person name="Ni X.B."/>
            <person name="Tian J.H."/>
            <person name="Sheng Y."/>
            <person name="Liu T."/>
            <person name="Pan Y.S."/>
            <person name="Xia L.Y."/>
            <person name="Li J."/>
            <person name="Zhao F."/>
            <person name="Cao W.C."/>
        </authorList>
    </citation>
    <scope>NUCLEOTIDE SEQUENCE [LARGE SCALE GENOMIC DNA]</scope>
    <source>
        <strain evidence="1">HaeL-2018</strain>
    </source>
</reference>
<dbReference type="EMBL" id="JABSTR010000010">
    <property type="protein sequence ID" value="KAH9380668.1"/>
    <property type="molecule type" value="Genomic_DNA"/>
</dbReference>
<protein>
    <submittedName>
        <fullName evidence="1">Uncharacterized protein</fullName>
    </submittedName>
</protein>
<dbReference type="AlphaFoldDB" id="A0A9J6H1R9"/>
<dbReference type="OrthoDB" id="6478795at2759"/>
<accession>A0A9J6H1R9</accession>
<dbReference type="VEuPathDB" id="VectorBase:HLOH_052192"/>
<name>A0A9J6H1R9_HAELO</name>
<gene>
    <name evidence="1" type="ORF">HPB48_022380</name>
</gene>
<evidence type="ECO:0000313" key="2">
    <source>
        <dbReference type="Proteomes" id="UP000821853"/>
    </source>
</evidence>
<sequence>MYRFFGSRDFHEYACSGEARRPSLREDALGHFLVEVQAVLGKWGQRRWLTKTPPIHAKFYRSCHGSSRALDTLEHDLGQFLSQLDRTHRLPEAWAADVSRTLQLFPIFEMDVARLDDVACVVLREPETFDSDFVFGMPSIASHAHVDFVNKLSPSYAKHVFSVMKNTKAESVRAYFSYVLHLHLWPFWARLEGDQRDRKQQEFESQRTCALLTYRLFNFAFVKHFNDTARMGVVAKAGMKEAVVRNSYRPPESPSQSYPTALFFARCWRFDRPVGPRSTKQWLEQVVGSGGRVFDTNLDMVCHFDPETKTLGIPLSIAELDVGGREFFLDISTVGLLMARSLYRIFQASDNVDSQLDGASGPRKPGV</sequence>
<comment type="caution">
    <text evidence="1">The sequence shown here is derived from an EMBL/GenBank/DDBJ whole genome shotgun (WGS) entry which is preliminary data.</text>
</comment>
<keyword evidence="2" id="KW-1185">Reference proteome</keyword>
<evidence type="ECO:0000313" key="1">
    <source>
        <dbReference type="EMBL" id="KAH9380668.1"/>
    </source>
</evidence>
<dbReference type="Proteomes" id="UP000821853">
    <property type="component" value="Chromosome 8"/>
</dbReference>
<proteinExistence type="predicted"/>
<organism evidence="1 2">
    <name type="scientific">Haemaphysalis longicornis</name>
    <name type="common">Bush tick</name>
    <dbReference type="NCBI Taxonomy" id="44386"/>
    <lineage>
        <taxon>Eukaryota</taxon>
        <taxon>Metazoa</taxon>
        <taxon>Ecdysozoa</taxon>
        <taxon>Arthropoda</taxon>
        <taxon>Chelicerata</taxon>
        <taxon>Arachnida</taxon>
        <taxon>Acari</taxon>
        <taxon>Parasitiformes</taxon>
        <taxon>Ixodida</taxon>
        <taxon>Ixodoidea</taxon>
        <taxon>Ixodidae</taxon>
        <taxon>Haemaphysalinae</taxon>
        <taxon>Haemaphysalis</taxon>
    </lineage>
</organism>